<organism evidence="3 5">
    <name type="scientific">Curtobacterium luteum</name>
    <dbReference type="NCBI Taxonomy" id="33881"/>
    <lineage>
        <taxon>Bacteria</taxon>
        <taxon>Bacillati</taxon>
        <taxon>Actinomycetota</taxon>
        <taxon>Actinomycetes</taxon>
        <taxon>Micrococcales</taxon>
        <taxon>Microbacteriaceae</taxon>
        <taxon>Curtobacterium</taxon>
    </lineage>
</organism>
<dbReference type="EMBL" id="BMOI01000010">
    <property type="protein sequence ID" value="GGL04770.1"/>
    <property type="molecule type" value="Genomic_DNA"/>
</dbReference>
<reference evidence="3" key="2">
    <citation type="submission" date="2020-09" db="EMBL/GenBank/DDBJ databases">
        <authorList>
            <person name="Sun Q."/>
            <person name="Ohkuma M."/>
        </authorList>
    </citation>
    <scope>NUCLEOTIDE SEQUENCE</scope>
    <source>
        <strain evidence="3">JCM 1480</strain>
    </source>
</reference>
<feature type="transmembrane region" description="Helical" evidence="2">
    <location>
        <begin position="161"/>
        <end position="183"/>
    </location>
</feature>
<sequence>MFRLGWQVFRARLPELVSDRDRRRLVVVASIVAPVVFVGLVVVVVLTDDVSVASVAASAAYAAAAGAFSMLFCRLGPKGWSIPAVPSIGWRTQDAVARYYRRSAQPVAPEHRDAVLAGMDDARDRIVRTTFQSSFLLASWLLAVVAAVLVAVSGSSVHGPVFLWAPLWPLLAGSSGGVGIWTLGRQEQLRAEASALPPVPPAAPKRGRPGGPSGSKLALPGE</sequence>
<dbReference type="Proteomes" id="UP000746584">
    <property type="component" value="Unassembled WGS sequence"/>
</dbReference>
<name>A0A8H9GAZ7_9MICO</name>
<feature type="transmembrane region" description="Helical" evidence="2">
    <location>
        <begin position="25"/>
        <end position="46"/>
    </location>
</feature>
<feature type="region of interest" description="Disordered" evidence="1">
    <location>
        <begin position="192"/>
        <end position="222"/>
    </location>
</feature>
<proteinExistence type="predicted"/>
<comment type="caution">
    <text evidence="3">The sequence shown here is derived from an EMBL/GenBank/DDBJ whole genome shotgun (WGS) entry which is preliminary data.</text>
</comment>
<evidence type="ECO:0000256" key="2">
    <source>
        <dbReference type="SAM" id="Phobius"/>
    </source>
</evidence>
<reference evidence="3" key="1">
    <citation type="journal article" date="2014" name="Int. J. Syst. Evol. Microbiol.">
        <title>Complete genome sequence of Corynebacterium casei LMG S-19264T (=DSM 44701T), isolated from a smear-ripened cheese.</title>
        <authorList>
            <consortium name="US DOE Joint Genome Institute (JGI-PGF)"/>
            <person name="Walter F."/>
            <person name="Albersmeier A."/>
            <person name="Kalinowski J."/>
            <person name="Ruckert C."/>
        </authorList>
    </citation>
    <scope>NUCLEOTIDE SEQUENCE</scope>
    <source>
        <strain evidence="3">JCM 1480</strain>
    </source>
</reference>
<evidence type="ECO:0000256" key="1">
    <source>
        <dbReference type="SAM" id="MobiDB-lite"/>
    </source>
</evidence>
<dbReference type="Proteomes" id="UP000648535">
    <property type="component" value="Unassembled WGS sequence"/>
</dbReference>
<keyword evidence="2" id="KW-0812">Transmembrane</keyword>
<accession>A0A8H9GAZ7</accession>
<dbReference type="RefSeq" id="WP_175328762.1">
    <property type="nucleotide sequence ID" value="NZ_BMOI01000010.1"/>
</dbReference>
<evidence type="ECO:0000313" key="4">
    <source>
        <dbReference type="EMBL" id="MBM7803887.1"/>
    </source>
</evidence>
<keyword evidence="6" id="KW-1185">Reference proteome</keyword>
<feature type="transmembrane region" description="Helical" evidence="2">
    <location>
        <begin position="52"/>
        <end position="73"/>
    </location>
</feature>
<feature type="transmembrane region" description="Helical" evidence="2">
    <location>
        <begin position="135"/>
        <end position="155"/>
    </location>
</feature>
<keyword evidence="2" id="KW-1133">Transmembrane helix</keyword>
<dbReference type="AlphaFoldDB" id="A0A8H9GAZ7"/>
<evidence type="ECO:0000313" key="6">
    <source>
        <dbReference type="Proteomes" id="UP000746584"/>
    </source>
</evidence>
<keyword evidence="2" id="KW-0472">Membrane</keyword>
<gene>
    <name evidence="3" type="ORF">GCM10009769_23550</name>
    <name evidence="4" type="ORF">JOE58_003138</name>
</gene>
<reference evidence="4 6" key="3">
    <citation type="submission" date="2021-01" db="EMBL/GenBank/DDBJ databases">
        <title>Sequencing the genomes of 1000 actinobacteria strains.</title>
        <authorList>
            <person name="Klenk H.-P."/>
        </authorList>
    </citation>
    <scope>NUCLEOTIDE SEQUENCE [LARGE SCALE GENOMIC DNA]</scope>
    <source>
        <strain evidence="4 6">DSM 20542</strain>
    </source>
</reference>
<evidence type="ECO:0000313" key="5">
    <source>
        <dbReference type="Proteomes" id="UP000648535"/>
    </source>
</evidence>
<protein>
    <submittedName>
        <fullName evidence="3">Uncharacterized protein</fullName>
    </submittedName>
</protein>
<dbReference type="EMBL" id="JAFBCG010000001">
    <property type="protein sequence ID" value="MBM7803887.1"/>
    <property type="molecule type" value="Genomic_DNA"/>
</dbReference>
<evidence type="ECO:0000313" key="3">
    <source>
        <dbReference type="EMBL" id="GGL04770.1"/>
    </source>
</evidence>